<name>C0N230_9GAMM</name>
<dbReference type="InterPro" id="IPR058647">
    <property type="entry name" value="BSH_CzcB-like"/>
</dbReference>
<dbReference type="GO" id="GO:0015562">
    <property type="term" value="F:efflux transmembrane transporter activity"/>
    <property type="evidence" value="ECO:0007669"/>
    <property type="project" value="TreeGrafter"/>
</dbReference>
<sequence length="410" mass="45526">MFKKIALPFIIIIAAVVIFSALKLTRPETAVREPVEKSWLVEAVTAEFTTIAPDITIYGRVETPRDAMLKASLEADVEQVHVLEGDNVRSGQRLLKLDDTDVLLQRQQRQADIDEILASIDSEKARFKRDTALLDNQQQLVALADKAVVRAQKLEQTRLASKAALDEAKAAYEQQVLSLKQLQFDIDEHPARLAQRRAALSRAQALLEQTEVNQRRTEIKAPFNGRVAKLNVALGDRVRAGDSLVQVYDLDNLEVRAQIPGRYINQVRQMMQKGKSLQAVAQLDGQTIHLELTRLSGEVRQDSGGLDGLFRLINNVEPLPLGTFVELQLQLAKQENVIEIPFSALYGLDHVYLIQEGFLQAVAIERIGEVARPSGQNSVLIRSNEIAAGDMIAITQLPNAITGLKVEIAE</sequence>
<protein>
    <submittedName>
        <fullName evidence="4">Efflux transporter, RND family, MFP subunit</fullName>
    </submittedName>
</protein>
<dbReference type="RefSeq" id="WP_008290007.1">
    <property type="nucleotide sequence ID" value="NZ_GG657883.1"/>
</dbReference>
<dbReference type="SUPFAM" id="SSF111369">
    <property type="entry name" value="HlyD-like secretion proteins"/>
    <property type="match status" value="1"/>
</dbReference>
<dbReference type="PANTHER" id="PTHR30469">
    <property type="entry name" value="MULTIDRUG RESISTANCE PROTEIN MDTA"/>
    <property type="match status" value="1"/>
</dbReference>
<dbReference type="HOGENOM" id="CLU_018816_18_4_6"/>
<evidence type="ECO:0000259" key="3">
    <source>
        <dbReference type="Pfam" id="PF25973"/>
    </source>
</evidence>
<dbReference type="Pfam" id="PF25973">
    <property type="entry name" value="BSH_CzcB"/>
    <property type="match status" value="1"/>
</dbReference>
<dbReference type="InterPro" id="IPR006143">
    <property type="entry name" value="RND_pump_MFP"/>
</dbReference>
<evidence type="ECO:0000313" key="5">
    <source>
        <dbReference type="Proteomes" id="UP000004679"/>
    </source>
</evidence>
<dbReference type="GO" id="GO:1990281">
    <property type="term" value="C:efflux pump complex"/>
    <property type="evidence" value="ECO:0007669"/>
    <property type="project" value="TreeGrafter"/>
</dbReference>
<gene>
    <name evidence="4" type="ORF">MDMS009_216</name>
</gene>
<feature type="domain" description="CzcB-like barrel-sandwich hybrid" evidence="3">
    <location>
        <begin position="70"/>
        <end position="249"/>
    </location>
</feature>
<comment type="similarity">
    <text evidence="1">Belongs to the membrane fusion protein (MFP) (TC 8.A.1) family.</text>
</comment>
<dbReference type="Proteomes" id="UP000004679">
    <property type="component" value="Unassembled WGS sequence"/>
</dbReference>
<organism evidence="4 5">
    <name type="scientific">Methylophaga thiooxydans DMS010</name>
    <dbReference type="NCBI Taxonomy" id="637616"/>
    <lineage>
        <taxon>Bacteria</taxon>
        <taxon>Pseudomonadati</taxon>
        <taxon>Pseudomonadota</taxon>
        <taxon>Gammaproteobacteria</taxon>
        <taxon>Thiotrichales</taxon>
        <taxon>Piscirickettsiaceae</taxon>
        <taxon>Methylophaga</taxon>
    </lineage>
</organism>
<proteinExistence type="inferred from homology"/>
<dbReference type="Gene3D" id="1.10.287.470">
    <property type="entry name" value="Helix hairpin bin"/>
    <property type="match status" value="1"/>
</dbReference>
<keyword evidence="2" id="KW-0175">Coiled coil</keyword>
<feature type="coiled-coil region" evidence="2">
    <location>
        <begin position="151"/>
        <end position="182"/>
    </location>
</feature>
<evidence type="ECO:0000256" key="2">
    <source>
        <dbReference type="SAM" id="Coils"/>
    </source>
</evidence>
<dbReference type="Gene3D" id="2.40.30.170">
    <property type="match status" value="1"/>
</dbReference>
<evidence type="ECO:0000256" key="1">
    <source>
        <dbReference type="ARBA" id="ARBA00009477"/>
    </source>
</evidence>
<dbReference type="Gene3D" id="2.40.50.100">
    <property type="match status" value="1"/>
</dbReference>
<dbReference type="NCBIfam" id="TIGR01730">
    <property type="entry name" value="RND_mfp"/>
    <property type="match status" value="1"/>
</dbReference>
<evidence type="ECO:0000313" key="4">
    <source>
        <dbReference type="EMBL" id="EEF81224.1"/>
    </source>
</evidence>
<accession>C0N230</accession>
<reference evidence="4 5" key="1">
    <citation type="journal article" date="2011" name="J. Bacteriol.">
        <title>Draft genome sequence of the chemolithoheterotrophic, halophilic methylotroph Methylophaga thiooxydans DMS010.</title>
        <authorList>
            <person name="Boden R."/>
            <person name="Ferriera S."/>
            <person name="Johnson J."/>
            <person name="Kelly D.P."/>
            <person name="Murrell J.C."/>
            <person name="Schafer H."/>
        </authorList>
    </citation>
    <scope>NUCLEOTIDE SEQUENCE [LARGE SCALE GENOMIC DNA]</scope>
    <source>
        <strain evidence="4 5">DMS010</strain>
    </source>
</reference>
<dbReference type="EMBL" id="GG657883">
    <property type="protein sequence ID" value="EEF81224.1"/>
    <property type="molecule type" value="Genomic_DNA"/>
</dbReference>
<dbReference type="AlphaFoldDB" id="C0N230"/>
<dbReference type="PANTHER" id="PTHR30469:SF15">
    <property type="entry name" value="HLYD FAMILY OF SECRETION PROTEINS"/>
    <property type="match status" value="1"/>
</dbReference>
<keyword evidence="5" id="KW-1185">Reference proteome</keyword>
<dbReference type="OrthoDB" id="8524475at2"/>